<dbReference type="GO" id="GO:0016788">
    <property type="term" value="F:hydrolase activity, acting on ester bonds"/>
    <property type="evidence" value="ECO:0007669"/>
    <property type="project" value="InterPro"/>
</dbReference>
<dbReference type="InParanoid" id="E5A9Y9"/>
<dbReference type="Gene3D" id="3.40.50.1110">
    <property type="entry name" value="SGNH hydrolase"/>
    <property type="match status" value="1"/>
</dbReference>
<dbReference type="InterPro" id="IPR037460">
    <property type="entry name" value="SEST-like"/>
</dbReference>
<dbReference type="AlphaFoldDB" id="E5A9Y9"/>
<proteinExistence type="predicted"/>
<sequence length="449" mass="50498">MYPPYLNTAPKFWGRKLRPILLSKALAYPQPIAQESDAPAKFIFGAMGDSWGSGVSWSSGTQYDDNSDNCMRYKYAWSTVVNNSYDRWTPKTDQTSQFEFQACSGARLEDMPRQMDKMTRPKLVLMEAGGNNADFYPMAEACLFRNNRDKDYGKFYEDDDPEKPEGQCRREIGLVRGRLTNPASDPNERSVKDKVIDTIKAWRYHPSVGGNEASLFVLGYPWFFGLDSACNDWTFSVVYAKEKQKVVSAMRQEFNDLINMMNTAIREAVESYNDEKIQYIDINPAFHQHRFCEPGHSRLAQFNWGDDVWLWNSPGRWVTIKNGDGTTTYDTIDGTLPPADVVNALLDHPVDSPREDGGCSVQVYQDPANPDTTMEWKACAQDYVLAGSNAGGSIARTLHPTQSGHAGMGDIIIQRLEQYYGRTDDTTIILPTPNCPFGCDCSGIVPVCT</sequence>
<evidence type="ECO:0008006" key="3">
    <source>
        <dbReference type="Google" id="ProtNLM"/>
    </source>
</evidence>
<name>E5A9Y9_LEPMJ</name>
<dbReference type="EMBL" id="FP929138">
    <property type="protein sequence ID" value="CBY00480.1"/>
    <property type="molecule type" value="Genomic_DNA"/>
</dbReference>
<accession>E5A9Y9</accession>
<dbReference type="VEuPathDB" id="FungiDB:LEMA_P016100.1"/>
<dbReference type="HOGENOM" id="CLU_039960_0_0_1"/>
<evidence type="ECO:0000313" key="2">
    <source>
        <dbReference type="Proteomes" id="UP000002668"/>
    </source>
</evidence>
<dbReference type="eggNOG" id="ENOG502SUSA">
    <property type="taxonomic scope" value="Eukaryota"/>
</dbReference>
<dbReference type="OrthoDB" id="21678at2759"/>
<reference evidence="2" key="1">
    <citation type="journal article" date="2011" name="Nat. Commun.">
        <title>Effector diversification within compartments of the Leptosphaeria maculans genome affected by Repeat-Induced Point mutations.</title>
        <authorList>
            <person name="Rouxel T."/>
            <person name="Grandaubert J."/>
            <person name="Hane J.K."/>
            <person name="Hoede C."/>
            <person name="van de Wouw A.P."/>
            <person name="Couloux A."/>
            <person name="Dominguez V."/>
            <person name="Anthouard V."/>
            <person name="Bally P."/>
            <person name="Bourras S."/>
            <person name="Cozijnsen A.J."/>
            <person name="Ciuffetti L.M."/>
            <person name="Degrave A."/>
            <person name="Dilmaghani A."/>
            <person name="Duret L."/>
            <person name="Fudal I."/>
            <person name="Goodwin S.B."/>
            <person name="Gout L."/>
            <person name="Glaser N."/>
            <person name="Linglin J."/>
            <person name="Kema G.H.J."/>
            <person name="Lapalu N."/>
            <person name="Lawrence C.B."/>
            <person name="May K."/>
            <person name="Meyer M."/>
            <person name="Ollivier B."/>
            <person name="Poulain J."/>
            <person name="Schoch C.L."/>
            <person name="Simon A."/>
            <person name="Spatafora J.W."/>
            <person name="Stachowiak A."/>
            <person name="Turgeon B.G."/>
            <person name="Tyler B.M."/>
            <person name="Vincent D."/>
            <person name="Weissenbach J."/>
            <person name="Amselem J."/>
            <person name="Quesneville H."/>
            <person name="Oliver R.P."/>
            <person name="Wincker P."/>
            <person name="Balesdent M.-H."/>
            <person name="Howlett B.J."/>
        </authorList>
    </citation>
    <scope>NUCLEOTIDE SEQUENCE [LARGE SCALE GENOMIC DNA]</scope>
    <source>
        <strain evidence="2">JN3 / isolate v23.1.3 / race Av1-4-5-6-7-8</strain>
    </source>
</reference>
<dbReference type="GO" id="GO:0006629">
    <property type="term" value="P:lipid metabolic process"/>
    <property type="evidence" value="ECO:0007669"/>
    <property type="project" value="TreeGrafter"/>
</dbReference>
<gene>
    <name evidence="1" type="ORF">LEMA_P016100.1</name>
</gene>
<keyword evidence="2" id="KW-1185">Reference proteome</keyword>
<dbReference type="PANTHER" id="PTHR37981">
    <property type="entry name" value="LIPASE 2"/>
    <property type="match status" value="1"/>
</dbReference>
<dbReference type="Proteomes" id="UP000002668">
    <property type="component" value="Genome"/>
</dbReference>
<dbReference type="SUPFAM" id="SSF52266">
    <property type="entry name" value="SGNH hydrolase"/>
    <property type="match status" value="1"/>
</dbReference>
<protein>
    <recommendedName>
        <fullName evidence="3">SGNH hydrolase-type esterase domain-containing protein</fullName>
    </recommendedName>
</protein>
<evidence type="ECO:0000313" key="1">
    <source>
        <dbReference type="EMBL" id="CBY00480.1"/>
    </source>
</evidence>
<dbReference type="STRING" id="985895.E5A9Y9"/>
<organism evidence="2">
    <name type="scientific">Leptosphaeria maculans (strain JN3 / isolate v23.1.3 / race Av1-4-5-6-7-8)</name>
    <name type="common">Blackleg fungus</name>
    <name type="synonym">Phoma lingam</name>
    <dbReference type="NCBI Taxonomy" id="985895"/>
    <lineage>
        <taxon>Eukaryota</taxon>
        <taxon>Fungi</taxon>
        <taxon>Dikarya</taxon>
        <taxon>Ascomycota</taxon>
        <taxon>Pezizomycotina</taxon>
        <taxon>Dothideomycetes</taxon>
        <taxon>Pleosporomycetidae</taxon>
        <taxon>Pleosporales</taxon>
        <taxon>Pleosporineae</taxon>
        <taxon>Leptosphaeriaceae</taxon>
        <taxon>Plenodomus</taxon>
        <taxon>Plenodomus lingam/Leptosphaeria maculans species complex</taxon>
    </lineage>
</organism>
<dbReference type="PANTHER" id="PTHR37981:SF1">
    <property type="entry name" value="SGNH HYDROLASE-TYPE ESTERASE DOMAIN-CONTAINING PROTEIN"/>
    <property type="match status" value="1"/>
</dbReference>
<dbReference type="InterPro" id="IPR036514">
    <property type="entry name" value="SGNH_hydro_sf"/>
</dbReference>